<evidence type="ECO:0000259" key="8">
    <source>
        <dbReference type="SMART" id="SM00235"/>
    </source>
</evidence>
<dbReference type="GO" id="GO:0004222">
    <property type="term" value="F:metalloendopeptidase activity"/>
    <property type="evidence" value="ECO:0007669"/>
    <property type="project" value="InterPro"/>
</dbReference>
<dbReference type="Gene3D" id="2.150.10.10">
    <property type="entry name" value="Serralysin-like metalloprotease, C-terminal"/>
    <property type="match status" value="1"/>
</dbReference>
<evidence type="ECO:0000256" key="7">
    <source>
        <dbReference type="ARBA" id="ARBA00022833"/>
    </source>
</evidence>
<keyword evidence="6" id="KW-0378">Hydrolase</keyword>
<dbReference type="GO" id="GO:0005615">
    <property type="term" value="C:extracellular space"/>
    <property type="evidence" value="ECO:0007669"/>
    <property type="project" value="InterPro"/>
</dbReference>
<dbReference type="Gene3D" id="3.40.390.10">
    <property type="entry name" value="Collagenase (Catalytic Domain)"/>
    <property type="match status" value="1"/>
</dbReference>
<dbReference type="GO" id="GO:0031012">
    <property type="term" value="C:extracellular matrix"/>
    <property type="evidence" value="ECO:0007669"/>
    <property type="project" value="InterPro"/>
</dbReference>
<keyword evidence="5" id="KW-0677">Repeat</keyword>
<dbReference type="CDD" id="cd04277">
    <property type="entry name" value="ZnMc_serralysin_like"/>
    <property type="match status" value="1"/>
</dbReference>
<dbReference type="SUPFAM" id="SSF51120">
    <property type="entry name" value="beta-Roll"/>
    <property type="match status" value="1"/>
</dbReference>
<evidence type="ECO:0000256" key="5">
    <source>
        <dbReference type="ARBA" id="ARBA00022737"/>
    </source>
</evidence>
<reference evidence="9 10" key="1">
    <citation type="submission" date="2019-07" db="EMBL/GenBank/DDBJ databases">
        <title>Qingshengfaniella alkalisoli gen. nov., sp. nov., isolated from saline soil.</title>
        <authorList>
            <person name="Xu L."/>
            <person name="Huang X.-X."/>
            <person name="Sun J.-Q."/>
        </authorList>
    </citation>
    <scope>NUCLEOTIDE SEQUENCE [LARGE SCALE GENOMIC DNA]</scope>
    <source>
        <strain evidence="9 10">DSM 27279</strain>
    </source>
</reference>
<keyword evidence="4" id="KW-0479">Metal-binding</keyword>
<dbReference type="GO" id="GO:0008270">
    <property type="term" value="F:zinc ion binding"/>
    <property type="evidence" value="ECO:0007669"/>
    <property type="project" value="InterPro"/>
</dbReference>
<dbReference type="InterPro" id="IPR025282">
    <property type="entry name" value="DUF4214"/>
</dbReference>
<dbReference type="InterPro" id="IPR013858">
    <property type="entry name" value="Peptidase_M10B_C"/>
</dbReference>
<dbReference type="EMBL" id="VLTJ01000023">
    <property type="protein sequence ID" value="TSH94849.1"/>
    <property type="molecule type" value="Genomic_DNA"/>
</dbReference>
<organism evidence="9 10">
    <name type="scientific">Verticiella sediminum</name>
    <dbReference type="NCBI Taxonomy" id="1247510"/>
    <lineage>
        <taxon>Bacteria</taxon>
        <taxon>Pseudomonadati</taxon>
        <taxon>Pseudomonadota</taxon>
        <taxon>Betaproteobacteria</taxon>
        <taxon>Burkholderiales</taxon>
        <taxon>Alcaligenaceae</taxon>
        <taxon>Verticiella</taxon>
    </lineage>
</organism>
<dbReference type="InterPro" id="IPR006026">
    <property type="entry name" value="Peptidase_Metallo"/>
</dbReference>
<keyword evidence="10" id="KW-1185">Reference proteome</keyword>
<evidence type="ECO:0000256" key="2">
    <source>
        <dbReference type="ARBA" id="ARBA00022525"/>
    </source>
</evidence>
<dbReference type="GO" id="GO:0006508">
    <property type="term" value="P:proteolysis"/>
    <property type="evidence" value="ECO:0007669"/>
    <property type="project" value="UniProtKB-KW"/>
</dbReference>
<name>A0A556APN8_9BURK</name>
<evidence type="ECO:0000256" key="1">
    <source>
        <dbReference type="ARBA" id="ARBA00004613"/>
    </source>
</evidence>
<protein>
    <submittedName>
        <fullName evidence="9">DUF4214 domain-containing protein</fullName>
    </submittedName>
</protein>
<dbReference type="Pfam" id="PF08548">
    <property type="entry name" value="Peptidase_M10_C"/>
    <property type="match status" value="1"/>
</dbReference>
<dbReference type="AlphaFoldDB" id="A0A556APN8"/>
<feature type="domain" description="Peptidase metallopeptidase" evidence="8">
    <location>
        <begin position="21"/>
        <end position="199"/>
    </location>
</feature>
<dbReference type="SUPFAM" id="SSF55486">
    <property type="entry name" value="Metalloproteases ('zincins'), catalytic domain"/>
    <property type="match status" value="1"/>
</dbReference>
<comment type="subcellular location">
    <subcellularLocation>
        <location evidence="1">Secreted</location>
    </subcellularLocation>
</comment>
<comment type="caution">
    <text evidence="9">The sequence shown here is derived from an EMBL/GenBank/DDBJ whole genome shotgun (WGS) entry which is preliminary data.</text>
</comment>
<dbReference type="InterPro" id="IPR001818">
    <property type="entry name" value="Pept_M10_metallopeptidase"/>
</dbReference>
<keyword evidence="7" id="KW-0862">Zinc</keyword>
<keyword evidence="2" id="KW-0964">Secreted</keyword>
<dbReference type="GO" id="GO:0005509">
    <property type="term" value="F:calcium ion binding"/>
    <property type="evidence" value="ECO:0007669"/>
    <property type="project" value="InterPro"/>
</dbReference>
<proteinExistence type="predicted"/>
<evidence type="ECO:0000313" key="10">
    <source>
        <dbReference type="Proteomes" id="UP000318405"/>
    </source>
</evidence>
<accession>A0A556APN8</accession>
<dbReference type="InterPro" id="IPR011049">
    <property type="entry name" value="Serralysin-like_metalloprot_C"/>
</dbReference>
<dbReference type="InterPro" id="IPR034033">
    <property type="entry name" value="Serralysin-like"/>
</dbReference>
<dbReference type="Pfam" id="PF13946">
    <property type="entry name" value="DUF4214"/>
    <property type="match status" value="1"/>
</dbReference>
<dbReference type="OrthoDB" id="8622300at2"/>
<dbReference type="InterPro" id="IPR024079">
    <property type="entry name" value="MetalloPept_cat_dom_sf"/>
</dbReference>
<evidence type="ECO:0000256" key="6">
    <source>
        <dbReference type="ARBA" id="ARBA00022801"/>
    </source>
</evidence>
<gene>
    <name evidence="9" type="ORF">FOZ76_11955</name>
</gene>
<dbReference type="SMART" id="SM00235">
    <property type="entry name" value="ZnMc"/>
    <property type="match status" value="1"/>
</dbReference>
<evidence type="ECO:0000256" key="4">
    <source>
        <dbReference type="ARBA" id="ARBA00022723"/>
    </source>
</evidence>
<keyword evidence="3" id="KW-0645">Protease</keyword>
<dbReference type="Pfam" id="PF00413">
    <property type="entry name" value="Peptidase_M10"/>
    <property type="match status" value="1"/>
</dbReference>
<sequence>MTTLFATGDVSGGNMAVSLLDTLDWGSRLEGSVITYAFYDDGATVDLDMDEDGDGGTQVLAGWTDYEKQQARLAFETFARVTQLSFVEVEAPEDADIRLALFDFDAPGMLGFGVAPGAVIAGQGGGFAAFNIGSPLWSREAGGNLDQGGYAFITLTHEFGHVLGLAHPHDDGGGSPLMPGVIVDTYHPQGSTGFYELNQGVYTMMSYNDGWITGPLPKASPETPYGWATGPMALDIAILQQKYGVNDDPGHAHTVYRLLDEPAPGYGYTTIWSNAGGHIIMYQGERDAVINLQPATLDVEWGGGGWLSYVDGVTGGFTIAHGVDVLNAISGSGNDTLIGNALDNLFDAGLGENTIYGNGGADVVLYGGSVHDYAVTRDDEGAWVVQADDESRQDTLHDIRQLDFDEGRLYVEALAQESLAVGALYLSMLDRLPDAEGYGYWTGAVLGGVELGTVAGLLGDSDEFSAGYGAASDADYVEVLYQTLLMREADEEGATYWIAELTSGALNRGTLALQFLEADEQPDAFLEALVDTVITFGDLWA</sequence>
<dbReference type="Proteomes" id="UP000318405">
    <property type="component" value="Unassembled WGS sequence"/>
</dbReference>
<evidence type="ECO:0000256" key="3">
    <source>
        <dbReference type="ARBA" id="ARBA00022670"/>
    </source>
</evidence>
<evidence type="ECO:0000313" key="9">
    <source>
        <dbReference type="EMBL" id="TSH94849.1"/>
    </source>
</evidence>